<proteinExistence type="predicted"/>
<evidence type="ECO:0000313" key="5">
    <source>
        <dbReference type="EMBL" id="MBK0379350.1"/>
    </source>
</evidence>
<organism evidence="5 6">
    <name type="scientific">Mucilaginibacter segetis</name>
    <dbReference type="NCBI Taxonomy" id="2793071"/>
    <lineage>
        <taxon>Bacteria</taxon>
        <taxon>Pseudomonadati</taxon>
        <taxon>Bacteroidota</taxon>
        <taxon>Sphingobacteriia</taxon>
        <taxon>Sphingobacteriales</taxon>
        <taxon>Sphingobacteriaceae</taxon>
        <taxon>Mucilaginibacter</taxon>
    </lineage>
</organism>
<dbReference type="InterPro" id="IPR009057">
    <property type="entry name" value="Homeodomain-like_sf"/>
</dbReference>
<dbReference type="GO" id="GO:0003700">
    <property type="term" value="F:DNA-binding transcription factor activity"/>
    <property type="evidence" value="ECO:0007669"/>
    <property type="project" value="InterPro"/>
</dbReference>
<evidence type="ECO:0000313" key="6">
    <source>
        <dbReference type="Proteomes" id="UP000613193"/>
    </source>
</evidence>
<evidence type="ECO:0000256" key="3">
    <source>
        <dbReference type="ARBA" id="ARBA00023163"/>
    </source>
</evidence>
<keyword evidence="1" id="KW-0805">Transcription regulation</keyword>
<accession>A0A934PTY4</accession>
<comment type="caution">
    <text evidence="5">The sequence shown here is derived from an EMBL/GenBank/DDBJ whole genome shotgun (WGS) entry which is preliminary data.</text>
</comment>
<dbReference type="Pfam" id="PF12833">
    <property type="entry name" value="HTH_18"/>
    <property type="match status" value="1"/>
</dbReference>
<dbReference type="SUPFAM" id="SSF46689">
    <property type="entry name" value="Homeodomain-like"/>
    <property type="match status" value="2"/>
</dbReference>
<dbReference type="Proteomes" id="UP000613193">
    <property type="component" value="Unassembled WGS sequence"/>
</dbReference>
<feature type="domain" description="HTH araC/xylS-type" evidence="4">
    <location>
        <begin position="173"/>
        <end position="270"/>
    </location>
</feature>
<dbReference type="InterPro" id="IPR054015">
    <property type="entry name" value="ExsA-like_N"/>
</dbReference>
<dbReference type="InterPro" id="IPR050204">
    <property type="entry name" value="AraC_XylS_family_regulators"/>
</dbReference>
<dbReference type="Pfam" id="PF22200">
    <property type="entry name" value="ExsA_N"/>
    <property type="match status" value="1"/>
</dbReference>
<sequence length="273" mass="30858">MEIVRVPLATSAQPQIAAGDIAFVNYSDQGGPFRHRVLFERYAISLVQQGQKQIYRAGGDTLLRPGQGMLIPEGNAIIAEHSHTTELYRSFIVFFPKSLGKDFMQPSSKMEAPYLHFQTNAYIRAYVSHMCSLIQKQQVLSAEMAKLKVRELLTALNELSPGLLSSVFNKSQSSLKVLVEQHLLHPLTLDELAFLANRSLSSFKRDFEKEYAVSPQRYIRERRLEMAASELAKGKSATDLYLNYGYGHLSNFNTAFKRQFGATPADWAFRNTK</sequence>
<reference evidence="5" key="1">
    <citation type="submission" date="2020-12" db="EMBL/GenBank/DDBJ databases">
        <title>Bacterial novel species Mucilaginibacter sp. SD-g isolated from soil.</title>
        <authorList>
            <person name="Jung H.-Y."/>
        </authorList>
    </citation>
    <scope>NUCLEOTIDE SEQUENCE</scope>
    <source>
        <strain evidence="5">SD-g</strain>
    </source>
</reference>
<dbReference type="InterPro" id="IPR037923">
    <property type="entry name" value="HTH-like"/>
</dbReference>
<dbReference type="PANTHER" id="PTHR46796:SF6">
    <property type="entry name" value="ARAC SUBFAMILY"/>
    <property type="match status" value="1"/>
</dbReference>
<keyword evidence="3" id="KW-0804">Transcription</keyword>
<protein>
    <submittedName>
        <fullName evidence="5">Helix-turn-helix transcriptional regulator</fullName>
    </submittedName>
</protein>
<keyword evidence="2" id="KW-0238">DNA-binding</keyword>
<dbReference type="SUPFAM" id="SSF51215">
    <property type="entry name" value="Regulatory protein AraC"/>
    <property type="match status" value="1"/>
</dbReference>
<evidence type="ECO:0000256" key="2">
    <source>
        <dbReference type="ARBA" id="ARBA00023125"/>
    </source>
</evidence>
<dbReference type="Gene3D" id="1.10.10.60">
    <property type="entry name" value="Homeodomain-like"/>
    <property type="match status" value="1"/>
</dbReference>
<evidence type="ECO:0000256" key="1">
    <source>
        <dbReference type="ARBA" id="ARBA00023015"/>
    </source>
</evidence>
<dbReference type="AlphaFoldDB" id="A0A934PTY4"/>
<keyword evidence="6" id="KW-1185">Reference proteome</keyword>
<dbReference type="RefSeq" id="WP_200065784.1">
    <property type="nucleotide sequence ID" value="NZ_JAEHFW010000001.1"/>
</dbReference>
<dbReference type="PANTHER" id="PTHR46796">
    <property type="entry name" value="HTH-TYPE TRANSCRIPTIONAL ACTIVATOR RHAS-RELATED"/>
    <property type="match status" value="1"/>
</dbReference>
<name>A0A934PTY4_9SPHI</name>
<dbReference type="InterPro" id="IPR018060">
    <property type="entry name" value="HTH_AraC"/>
</dbReference>
<dbReference type="SMART" id="SM00342">
    <property type="entry name" value="HTH_ARAC"/>
    <property type="match status" value="1"/>
</dbReference>
<gene>
    <name evidence="5" type="ORF">I5M19_08535</name>
</gene>
<dbReference type="GO" id="GO:0043565">
    <property type="term" value="F:sequence-specific DNA binding"/>
    <property type="evidence" value="ECO:0007669"/>
    <property type="project" value="InterPro"/>
</dbReference>
<evidence type="ECO:0000259" key="4">
    <source>
        <dbReference type="PROSITE" id="PS01124"/>
    </source>
</evidence>
<dbReference type="EMBL" id="JAEHFW010000001">
    <property type="protein sequence ID" value="MBK0379350.1"/>
    <property type="molecule type" value="Genomic_DNA"/>
</dbReference>
<dbReference type="PROSITE" id="PS01124">
    <property type="entry name" value="HTH_ARAC_FAMILY_2"/>
    <property type="match status" value="1"/>
</dbReference>